<gene>
    <name evidence="14" type="ORF">GCM10010389_32380</name>
</gene>
<dbReference type="Gene3D" id="6.10.340.10">
    <property type="match status" value="1"/>
</dbReference>
<keyword evidence="11" id="KW-0472">Membrane</keyword>
<dbReference type="Gene3D" id="3.30.565.10">
    <property type="entry name" value="Histidine kinase-like ATPase, C-terminal domain"/>
    <property type="match status" value="1"/>
</dbReference>
<comment type="subcellular location">
    <subcellularLocation>
        <location evidence="2">Cell membrane</location>
    </subcellularLocation>
</comment>
<dbReference type="InterPro" id="IPR007891">
    <property type="entry name" value="CHASE3"/>
</dbReference>
<keyword evidence="15" id="KW-1185">Reference proteome</keyword>
<dbReference type="InterPro" id="IPR003660">
    <property type="entry name" value="HAMP_dom"/>
</dbReference>
<dbReference type="PANTHER" id="PTHR43304">
    <property type="entry name" value="PHYTOCHROME-LIKE PROTEIN CPH1"/>
    <property type="match status" value="1"/>
</dbReference>
<keyword evidence="7 14" id="KW-0418">Kinase</keyword>
<name>A0A918RDK8_9ACTN</name>
<dbReference type="Gene3D" id="1.10.287.130">
    <property type="match status" value="1"/>
</dbReference>
<evidence type="ECO:0000256" key="1">
    <source>
        <dbReference type="ARBA" id="ARBA00000085"/>
    </source>
</evidence>
<evidence type="ECO:0000256" key="10">
    <source>
        <dbReference type="SAM" id="Coils"/>
    </source>
</evidence>
<evidence type="ECO:0000313" key="15">
    <source>
        <dbReference type="Proteomes" id="UP000623010"/>
    </source>
</evidence>
<evidence type="ECO:0000259" key="12">
    <source>
        <dbReference type="PROSITE" id="PS50109"/>
    </source>
</evidence>
<dbReference type="SUPFAM" id="SSF47384">
    <property type="entry name" value="Homodimeric domain of signal transducing histidine kinase"/>
    <property type="match status" value="1"/>
</dbReference>
<accession>A0A918RDK8</accession>
<comment type="catalytic activity">
    <reaction evidence="1">
        <text>ATP + protein L-histidine = ADP + protein N-phospho-L-histidine.</text>
        <dbReference type="EC" id="2.7.13.3"/>
    </reaction>
</comment>
<feature type="domain" description="HAMP" evidence="13">
    <location>
        <begin position="223"/>
        <end position="275"/>
    </location>
</feature>
<evidence type="ECO:0000313" key="14">
    <source>
        <dbReference type="EMBL" id="GGZ91475.1"/>
    </source>
</evidence>
<dbReference type="Proteomes" id="UP000623010">
    <property type="component" value="Unassembled WGS sequence"/>
</dbReference>
<dbReference type="PRINTS" id="PR00344">
    <property type="entry name" value="BCTRLSENSOR"/>
</dbReference>
<evidence type="ECO:0000259" key="13">
    <source>
        <dbReference type="PROSITE" id="PS50885"/>
    </source>
</evidence>
<dbReference type="Pfam" id="PF02518">
    <property type="entry name" value="HATPase_c"/>
    <property type="match status" value="1"/>
</dbReference>
<dbReference type="AlphaFoldDB" id="A0A918RDK8"/>
<dbReference type="Pfam" id="PF00672">
    <property type="entry name" value="HAMP"/>
    <property type="match status" value="1"/>
</dbReference>
<dbReference type="PROSITE" id="PS50885">
    <property type="entry name" value="HAMP"/>
    <property type="match status" value="1"/>
</dbReference>
<dbReference type="GO" id="GO:0005886">
    <property type="term" value="C:plasma membrane"/>
    <property type="evidence" value="ECO:0007669"/>
    <property type="project" value="UniProtKB-SubCell"/>
</dbReference>
<dbReference type="Pfam" id="PF05227">
    <property type="entry name" value="CHASE3"/>
    <property type="match status" value="1"/>
</dbReference>
<keyword evidence="4" id="KW-0597">Phosphoprotein</keyword>
<evidence type="ECO:0000256" key="6">
    <source>
        <dbReference type="ARBA" id="ARBA00022692"/>
    </source>
</evidence>
<dbReference type="PROSITE" id="PS50109">
    <property type="entry name" value="HIS_KIN"/>
    <property type="match status" value="1"/>
</dbReference>
<reference evidence="14" key="2">
    <citation type="submission" date="2020-09" db="EMBL/GenBank/DDBJ databases">
        <authorList>
            <person name="Sun Q."/>
            <person name="Ohkuma M."/>
        </authorList>
    </citation>
    <scope>NUCLEOTIDE SEQUENCE</scope>
    <source>
        <strain evidence="14">JCM 5016</strain>
    </source>
</reference>
<organism evidence="14 15">
    <name type="scientific">Streptomyces echinoruber</name>
    <dbReference type="NCBI Taxonomy" id="68898"/>
    <lineage>
        <taxon>Bacteria</taxon>
        <taxon>Bacillati</taxon>
        <taxon>Actinomycetota</taxon>
        <taxon>Actinomycetes</taxon>
        <taxon>Kitasatosporales</taxon>
        <taxon>Streptomycetaceae</taxon>
        <taxon>Streptomyces</taxon>
    </lineage>
</organism>
<keyword evidence="5" id="KW-0808">Transferase</keyword>
<dbReference type="CDD" id="cd16921">
    <property type="entry name" value="HATPase_FilI-like"/>
    <property type="match status" value="1"/>
</dbReference>
<dbReference type="SMART" id="SM00388">
    <property type="entry name" value="HisKA"/>
    <property type="match status" value="1"/>
</dbReference>
<evidence type="ECO:0000256" key="9">
    <source>
        <dbReference type="ARBA" id="ARBA00023012"/>
    </source>
</evidence>
<keyword evidence="9" id="KW-0902">Two-component regulatory system</keyword>
<dbReference type="InterPro" id="IPR036097">
    <property type="entry name" value="HisK_dim/P_sf"/>
</dbReference>
<dbReference type="Pfam" id="PF00512">
    <property type="entry name" value="HisKA"/>
    <property type="match status" value="1"/>
</dbReference>
<sequence>MAVDTAAEDRTASRAGARLTVQGWLTAVLAVMVVLVITGTVAGGLLLHRTAAVSDELLYGISPARVEAYRLQTALVNQETGLRGYLATGDAQFLRPYTEGRSGERHAAARIRSLTAGRAQQAADVAAIERAADRWRRTYAEPSIKRVTPGRPGTVDRAAAERGKAQFDHLRSLFAAQNRHLADVRGRSSAELGRIRTVRNWVLGAIVAVFLLTCLAVAVLLRRLVTRPLQRLSAASRTVAGGEFGHRIPADGPADVRALAKDVEAMRQTVVTALETARARRDALARQAAELDAQAVELRRSNAELEQFAYVASHDLQEPLRKVASFCQLLEKRYGDRLDERGTQYIAFAVDGAKRMQILINDLLTFSRVGRLNDARVPVPLDTALDKALANLATAIEESHARVERPERLPEITGDPTLLVMLWQNLVGNAVKFRHPDRPPVVRITCEPDPDGGDDAPAWRLCVSDNGIGIPEEFAEKVFVIFQRLHGRDAYSGTGIGLALCKKIVEFHGGRIWIDTAHTGGTRFCFTLHSSPEAGGPAPRADRSALEGSSA</sequence>
<keyword evidence="10" id="KW-0175">Coiled coil</keyword>
<dbReference type="PANTHER" id="PTHR43304:SF1">
    <property type="entry name" value="PAC DOMAIN-CONTAINING PROTEIN"/>
    <property type="match status" value="1"/>
</dbReference>
<comment type="caution">
    <text evidence="14">The sequence shown here is derived from an EMBL/GenBank/DDBJ whole genome shotgun (WGS) entry which is preliminary data.</text>
</comment>
<dbReference type="SMART" id="SM00387">
    <property type="entry name" value="HATPase_c"/>
    <property type="match status" value="1"/>
</dbReference>
<dbReference type="InterPro" id="IPR005467">
    <property type="entry name" value="His_kinase_dom"/>
</dbReference>
<dbReference type="SMART" id="SM00304">
    <property type="entry name" value="HAMP"/>
    <property type="match status" value="1"/>
</dbReference>
<dbReference type="InterPro" id="IPR036890">
    <property type="entry name" value="HATPase_C_sf"/>
</dbReference>
<evidence type="ECO:0000256" key="2">
    <source>
        <dbReference type="ARBA" id="ARBA00004236"/>
    </source>
</evidence>
<keyword evidence="6 11" id="KW-0812">Transmembrane</keyword>
<dbReference type="SUPFAM" id="SSF55874">
    <property type="entry name" value="ATPase domain of HSP90 chaperone/DNA topoisomerase II/histidine kinase"/>
    <property type="match status" value="1"/>
</dbReference>
<reference evidence="14" key="1">
    <citation type="journal article" date="2014" name="Int. J. Syst. Evol. Microbiol.">
        <title>Complete genome sequence of Corynebacterium casei LMG S-19264T (=DSM 44701T), isolated from a smear-ripened cheese.</title>
        <authorList>
            <consortium name="US DOE Joint Genome Institute (JGI-PGF)"/>
            <person name="Walter F."/>
            <person name="Albersmeier A."/>
            <person name="Kalinowski J."/>
            <person name="Ruckert C."/>
        </authorList>
    </citation>
    <scope>NUCLEOTIDE SEQUENCE</scope>
    <source>
        <strain evidence="14">JCM 5016</strain>
    </source>
</reference>
<feature type="coiled-coil region" evidence="10">
    <location>
        <begin position="274"/>
        <end position="308"/>
    </location>
</feature>
<dbReference type="GO" id="GO:0000155">
    <property type="term" value="F:phosphorelay sensor kinase activity"/>
    <property type="evidence" value="ECO:0007669"/>
    <property type="project" value="InterPro"/>
</dbReference>
<protein>
    <recommendedName>
        <fullName evidence="3">histidine kinase</fullName>
        <ecNumber evidence="3">2.7.13.3</ecNumber>
    </recommendedName>
</protein>
<dbReference type="InterPro" id="IPR003594">
    <property type="entry name" value="HATPase_dom"/>
</dbReference>
<evidence type="ECO:0000256" key="5">
    <source>
        <dbReference type="ARBA" id="ARBA00022679"/>
    </source>
</evidence>
<dbReference type="CDD" id="cd00082">
    <property type="entry name" value="HisKA"/>
    <property type="match status" value="1"/>
</dbReference>
<dbReference type="SUPFAM" id="SSF158472">
    <property type="entry name" value="HAMP domain-like"/>
    <property type="match status" value="1"/>
</dbReference>
<dbReference type="EMBL" id="BMWH01000012">
    <property type="protein sequence ID" value="GGZ91475.1"/>
    <property type="molecule type" value="Genomic_DNA"/>
</dbReference>
<dbReference type="EC" id="2.7.13.3" evidence="3"/>
<keyword evidence="8 11" id="KW-1133">Transmembrane helix</keyword>
<dbReference type="InterPro" id="IPR004358">
    <property type="entry name" value="Sig_transdc_His_kin-like_C"/>
</dbReference>
<dbReference type="CDD" id="cd19410">
    <property type="entry name" value="HK9-like_sensor"/>
    <property type="match status" value="1"/>
</dbReference>
<dbReference type="InterPro" id="IPR003661">
    <property type="entry name" value="HisK_dim/P_dom"/>
</dbReference>
<evidence type="ECO:0000256" key="8">
    <source>
        <dbReference type="ARBA" id="ARBA00022989"/>
    </source>
</evidence>
<evidence type="ECO:0000256" key="7">
    <source>
        <dbReference type="ARBA" id="ARBA00022777"/>
    </source>
</evidence>
<proteinExistence type="predicted"/>
<feature type="domain" description="Histidine kinase" evidence="12">
    <location>
        <begin position="311"/>
        <end position="532"/>
    </location>
</feature>
<feature type="transmembrane region" description="Helical" evidence="11">
    <location>
        <begin position="201"/>
        <end position="221"/>
    </location>
</feature>
<evidence type="ECO:0000256" key="4">
    <source>
        <dbReference type="ARBA" id="ARBA00022553"/>
    </source>
</evidence>
<evidence type="ECO:0000256" key="11">
    <source>
        <dbReference type="SAM" id="Phobius"/>
    </source>
</evidence>
<feature type="transmembrane region" description="Helical" evidence="11">
    <location>
        <begin position="24"/>
        <end position="47"/>
    </location>
</feature>
<dbReference type="CDD" id="cd06225">
    <property type="entry name" value="HAMP"/>
    <property type="match status" value="1"/>
</dbReference>
<evidence type="ECO:0000256" key="3">
    <source>
        <dbReference type="ARBA" id="ARBA00012438"/>
    </source>
</evidence>
<dbReference type="InterPro" id="IPR052162">
    <property type="entry name" value="Sensor_kinase/Photoreceptor"/>
</dbReference>